<name>A0A5N7AX87_9EURO</name>
<feature type="transmembrane region" description="Helical" evidence="7">
    <location>
        <begin position="482"/>
        <end position="507"/>
    </location>
</feature>
<dbReference type="GO" id="GO:0003677">
    <property type="term" value="F:DNA binding"/>
    <property type="evidence" value="ECO:0007669"/>
    <property type="project" value="UniProtKB-KW"/>
</dbReference>
<sequence>MRPRVSRIAGLSERLSTLEHFISNPPAAAPPTAPGTGHDPRQQGYQSNTKLDHTVTLQSPHSGSWNTQTPQGGINPQRAAEPPVSVESAPPHSAREARRFIQGELQRNDHLSPNKRTVLEDALLLVNRLSTTAETRPPLGTKKKAPEDRDPSHTDGFAVETYFMMSQDMTHQHSPGKHFYWPDHVSVKGLEHMSLSLAEGKLDGQTAVHYRVCVYVKAIFFLARIRQPNLTPRLRTHIKITHNKYMLAASQALDQINVVESHSISLVQALLSGALLHQMQGNLTKAWTLTAFAAQLLVTMDYHTVTEDTPIRNQEEEDARCCLFSCHYLDKTLSMLLLRPPSLPRLRIRPTLLFPFEEGASLGMVAKTMAELAEVQEAVLEILHGHPGLSDPTDTTTKLDMIIQDLVSMKNVIDERRVNSKLEIQMEWVATEFRYFSILTHLLHYRSGWRNEPYKREECVEHARQALDALGRLQKIINVERAFMASYPIFLSWTILFFPMTPFYILFCNVVATSCLEDFHLMRDITKGLHLFVDHNPALARLYYLFTTFLTLCSPLLEGQVDDTDTLPVHSPVANASEIRPTDKPNAAISPIDADNHMYGNSAYMGVIGDTRPTDPTTRSDAFSWWNNAQMWELYSAQPSLEWVDAEITTADPGDYQ</sequence>
<keyword evidence="7" id="KW-0812">Transmembrane</keyword>
<evidence type="ECO:0000256" key="3">
    <source>
        <dbReference type="ARBA" id="ARBA00023125"/>
    </source>
</evidence>
<keyword evidence="7" id="KW-1133">Transmembrane helix</keyword>
<dbReference type="InterPro" id="IPR007219">
    <property type="entry name" value="XnlR_reg_dom"/>
</dbReference>
<keyword evidence="10" id="KW-1185">Reference proteome</keyword>
<dbReference type="InterPro" id="IPR050987">
    <property type="entry name" value="AtrR-like"/>
</dbReference>
<feature type="compositionally biased region" description="Basic and acidic residues" evidence="6">
    <location>
        <begin position="144"/>
        <end position="153"/>
    </location>
</feature>
<reference evidence="9 10" key="1">
    <citation type="submission" date="2019-04" db="EMBL/GenBank/DDBJ databases">
        <title>Friends and foes A comparative genomics studyof 23 Aspergillus species from section Flavi.</title>
        <authorList>
            <consortium name="DOE Joint Genome Institute"/>
            <person name="Kjaerbolling I."/>
            <person name="Vesth T."/>
            <person name="Frisvad J.C."/>
            <person name="Nybo J.L."/>
            <person name="Theobald S."/>
            <person name="Kildgaard S."/>
            <person name="Isbrandt T."/>
            <person name="Kuo A."/>
            <person name="Sato A."/>
            <person name="Lyhne E.K."/>
            <person name="Kogle M.E."/>
            <person name="Wiebenga A."/>
            <person name="Kun R.S."/>
            <person name="Lubbers R.J."/>
            <person name="Makela M.R."/>
            <person name="Barry K."/>
            <person name="Chovatia M."/>
            <person name="Clum A."/>
            <person name="Daum C."/>
            <person name="Haridas S."/>
            <person name="He G."/>
            <person name="LaButti K."/>
            <person name="Lipzen A."/>
            <person name="Mondo S."/>
            <person name="Riley R."/>
            <person name="Salamov A."/>
            <person name="Simmons B.A."/>
            <person name="Magnuson J.K."/>
            <person name="Henrissat B."/>
            <person name="Mortensen U.H."/>
            <person name="Larsen T.O."/>
            <person name="Devries R.P."/>
            <person name="Grigoriev I.V."/>
            <person name="Machida M."/>
            <person name="Baker S.E."/>
            <person name="Andersen M.R."/>
        </authorList>
    </citation>
    <scope>NUCLEOTIDE SEQUENCE [LARGE SCALE GENOMIC DNA]</scope>
    <source>
        <strain evidence="9 10">IBT 29228</strain>
    </source>
</reference>
<dbReference type="GO" id="GO:0005634">
    <property type="term" value="C:nucleus"/>
    <property type="evidence" value="ECO:0007669"/>
    <property type="project" value="UniProtKB-SubCell"/>
</dbReference>
<dbReference type="EMBL" id="ML736287">
    <property type="protein sequence ID" value="KAE8374343.1"/>
    <property type="molecule type" value="Genomic_DNA"/>
</dbReference>
<accession>A0A5N7AX87</accession>
<keyword evidence="5" id="KW-0539">Nucleus</keyword>
<keyword evidence="7" id="KW-0472">Membrane</keyword>
<keyword evidence="2" id="KW-0805">Transcription regulation</keyword>
<dbReference type="Proteomes" id="UP000326198">
    <property type="component" value="Unassembled WGS sequence"/>
</dbReference>
<feature type="region of interest" description="Disordered" evidence="6">
    <location>
        <begin position="134"/>
        <end position="153"/>
    </location>
</feature>
<dbReference type="GO" id="GO:0006351">
    <property type="term" value="P:DNA-templated transcription"/>
    <property type="evidence" value="ECO:0007669"/>
    <property type="project" value="InterPro"/>
</dbReference>
<evidence type="ECO:0000256" key="1">
    <source>
        <dbReference type="ARBA" id="ARBA00004123"/>
    </source>
</evidence>
<proteinExistence type="predicted"/>
<protein>
    <recommendedName>
        <fullName evidence="8">Xylanolytic transcriptional activator regulatory domain-containing protein</fullName>
    </recommendedName>
</protein>
<evidence type="ECO:0000256" key="2">
    <source>
        <dbReference type="ARBA" id="ARBA00023015"/>
    </source>
</evidence>
<feature type="compositionally biased region" description="Polar residues" evidence="6">
    <location>
        <begin position="43"/>
        <end position="74"/>
    </location>
</feature>
<evidence type="ECO:0000256" key="7">
    <source>
        <dbReference type="SAM" id="Phobius"/>
    </source>
</evidence>
<organism evidence="9 10">
    <name type="scientific">Aspergillus bertholletiae</name>
    <dbReference type="NCBI Taxonomy" id="1226010"/>
    <lineage>
        <taxon>Eukaryota</taxon>
        <taxon>Fungi</taxon>
        <taxon>Dikarya</taxon>
        <taxon>Ascomycota</taxon>
        <taxon>Pezizomycotina</taxon>
        <taxon>Eurotiomycetes</taxon>
        <taxon>Eurotiomycetidae</taxon>
        <taxon>Eurotiales</taxon>
        <taxon>Aspergillaceae</taxon>
        <taxon>Aspergillus</taxon>
        <taxon>Aspergillus subgen. Circumdati</taxon>
    </lineage>
</organism>
<feature type="region of interest" description="Disordered" evidence="6">
    <location>
        <begin position="20"/>
        <end position="95"/>
    </location>
</feature>
<keyword evidence="3" id="KW-0238">DNA-binding</keyword>
<evidence type="ECO:0000259" key="8">
    <source>
        <dbReference type="SMART" id="SM00906"/>
    </source>
</evidence>
<evidence type="ECO:0000256" key="5">
    <source>
        <dbReference type="ARBA" id="ARBA00023242"/>
    </source>
</evidence>
<dbReference type="OrthoDB" id="39175at2759"/>
<evidence type="ECO:0000256" key="6">
    <source>
        <dbReference type="SAM" id="MobiDB-lite"/>
    </source>
</evidence>
<dbReference type="GO" id="GO:0008270">
    <property type="term" value="F:zinc ion binding"/>
    <property type="evidence" value="ECO:0007669"/>
    <property type="project" value="InterPro"/>
</dbReference>
<dbReference type="Pfam" id="PF04082">
    <property type="entry name" value="Fungal_trans"/>
    <property type="match status" value="1"/>
</dbReference>
<evidence type="ECO:0000256" key="4">
    <source>
        <dbReference type="ARBA" id="ARBA00023163"/>
    </source>
</evidence>
<dbReference type="CDD" id="cd12148">
    <property type="entry name" value="fungal_TF_MHR"/>
    <property type="match status" value="1"/>
</dbReference>
<dbReference type="SMART" id="SM00906">
    <property type="entry name" value="Fungal_trans"/>
    <property type="match status" value="1"/>
</dbReference>
<dbReference type="PANTHER" id="PTHR46910:SF37">
    <property type="entry name" value="ZN(II)2CYS6 TRANSCRIPTION FACTOR (EUROFUNG)"/>
    <property type="match status" value="1"/>
</dbReference>
<dbReference type="AlphaFoldDB" id="A0A5N7AX87"/>
<evidence type="ECO:0000313" key="10">
    <source>
        <dbReference type="Proteomes" id="UP000326198"/>
    </source>
</evidence>
<comment type="subcellular location">
    <subcellularLocation>
        <location evidence="1">Nucleus</location>
    </subcellularLocation>
</comment>
<dbReference type="PANTHER" id="PTHR46910">
    <property type="entry name" value="TRANSCRIPTION FACTOR PDR1"/>
    <property type="match status" value="1"/>
</dbReference>
<keyword evidence="4" id="KW-0804">Transcription</keyword>
<feature type="domain" description="Xylanolytic transcriptional activator regulatory" evidence="8">
    <location>
        <begin position="286"/>
        <end position="359"/>
    </location>
</feature>
<dbReference type="GO" id="GO:0003700">
    <property type="term" value="F:DNA-binding transcription factor activity"/>
    <property type="evidence" value="ECO:0007669"/>
    <property type="project" value="InterPro"/>
</dbReference>
<gene>
    <name evidence="9" type="ORF">BDV26DRAFT_296048</name>
</gene>
<evidence type="ECO:0000313" key="9">
    <source>
        <dbReference type="EMBL" id="KAE8374343.1"/>
    </source>
</evidence>